<dbReference type="EMBL" id="VSSQ01052009">
    <property type="protein sequence ID" value="MPN06116.1"/>
    <property type="molecule type" value="Genomic_DNA"/>
</dbReference>
<dbReference type="AlphaFoldDB" id="A0A645EXH8"/>
<comment type="caution">
    <text evidence="1">The sequence shown here is derived from an EMBL/GenBank/DDBJ whole genome shotgun (WGS) entry which is preliminary data.</text>
</comment>
<reference evidence="1" key="1">
    <citation type="submission" date="2019-08" db="EMBL/GenBank/DDBJ databases">
        <authorList>
            <person name="Kucharzyk K."/>
            <person name="Murdoch R.W."/>
            <person name="Higgins S."/>
            <person name="Loffler F."/>
        </authorList>
    </citation>
    <scope>NUCLEOTIDE SEQUENCE</scope>
</reference>
<organism evidence="1">
    <name type="scientific">bioreactor metagenome</name>
    <dbReference type="NCBI Taxonomy" id="1076179"/>
    <lineage>
        <taxon>unclassified sequences</taxon>
        <taxon>metagenomes</taxon>
        <taxon>ecological metagenomes</taxon>
    </lineage>
</organism>
<accession>A0A645EXH8</accession>
<proteinExistence type="predicted"/>
<sequence>MRQQSVKALHLHLRIIGTGLAHHGNALLQREQRLFVMACRHGHDDLAKQLCSPAHHIFMPQRDRVKGSGVNSNQVLAHGLSLSCGS</sequence>
<evidence type="ECO:0000313" key="1">
    <source>
        <dbReference type="EMBL" id="MPN06116.1"/>
    </source>
</evidence>
<gene>
    <name evidence="1" type="ORF">SDC9_153371</name>
</gene>
<name>A0A645EXH8_9ZZZZ</name>
<protein>
    <submittedName>
        <fullName evidence="1">Uncharacterized protein</fullName>
    </submittedName>
</protein>